<gene>
    <name evidence="6" type="ORF">JS278_02541</name>
</gene>
<dbReference type="EMBL" id="CP025198">
    <property type="protein sequence ID" value="AXE39679.1"/>
    <property type="molecule type" value="Genomic_DNA"/>
</dbReference>
<sequence length="352" mass="38321">MPGNALHCHADYSPVVLPPPVAHARLSPVDDVYHCAPEPRTAGSELDDLRVLVAVTTFRRIHLLPDLIARVQEEMAEAPCPARLLVVDNDPDCSARRVCETAGVGYLPVALPGIAAARQAALAAAADQELTVMVDDDVMPQAGWLCELVAVWRQTRAAVVMGFVQYVWPPDCDPWVSDSGFMRRTRHARAQELDYLATSNALFDTGQVRRLGVDFDTSLGLAGGEDTRFGRDVLAAGGRIVAAPDSVVRADIPPERATRDFARRRARTQGASRSQMLIDDPRPAVRLLRSGQHLLGGVARLAVFSTGARLIPARLDRRRNAVLSRRAWFAQGRILGALGKGSPLYTRRPTAH</sequence>
<dbReference type="AlphaFoldDB" id="A0A344UWN1"/>
<evidence type="ECO:0000259" key="5">
    <source>
        <dbReference type="Pfam" id="PF00535"/>
    </source>
</evidence>
<dbReference type="KEGG" id="acij:JS278_02541"/>
<dbReference type="GO" id="GO:0016757">
    <property type="term" value="F:glycosyltransferase activity"/>
    <property type="evidence" value="ECO:0007669"/>
    <property type="project" value="UniProtKB-KW"/>
</dbReference>
<comment type="pathway">
    <text evidence="1">Cell wall biogenesis; cell wall polysaccharide biosynthesis.</text>
</comment>
<evidence type="ECO:0000256" key="3">
    <source>
        <dbReference type="ARBA" id="ARBA00022676"/>
    </source>
</evidence>
<keyword evidence="4" id="KW-0808">Transferase</keyword>
<proteinExistence type="inferred from homology"/>
<evidence type="ECO:0000313" key="6">
    <source>
        <dbReference type="EMBL" id="AXE39679.1"/>
    </source>
</evidence>
<comment type="similarity">
    <text evidence="2">Belongs to the glycosyltransferase 2 family.</text>
</comment>
<dbReference type="OrthoDB" id="3180470at2"/>
<dbReference type="InterPro" id="IPR029044">
    <property type="entry name" value="Nucleotide-diphossugar_trans"/>
</dbReference>
<feature type="domain" description="Glycosyltransferase 2-like" evidence="5">
    <location>
        <begin position="53"/>
        <end position="203"/>
    </location>
</feature>
<dbReference type="Gene3D" id="3.90.550.10">
    <property type="entry name" value="Spore Coat Polysaccharide Biosynthesis Protein SpsA, Chain A"/>
    <property type="match status" value="1"/>
</dbReference>
<evidence type="ECO:0000256" key="1">
    <source>
        <dbReference type="ARBA" id="ARBA00004776"/>
    </source>
</evidence>
<dbReference type="PANTHER" id="PTHR43179:SF12">
    <property type="entry name" value="GALACTOFURANOSYLTRANSFERASE GLFT2"/>
    <property type="match status" value="1"/>
</dbReference>
<evidence type="ECO:0000256" key="4">
    <source>
        <dbReference type="ARBA" id="ARBA00022679"/>
    </source>
</evidence>
<evidence type="ECO:0000313" key="7">
    <source>
        <dbReference type="Proteomes" id="UP000251995"/>
    </source>
</evidence>
<accession>A0A344UWN1</accession>
<protein>
    <recommendedName>
        <fullName evidence="5">Glycosyltransferase 2-like domain-containing protein</fullName>
    </recommendedName>
</protein>
<evidence type="ECO:0000256" key="2">
    <source>
        <dbReference type="ARBA" id="ARBA00006739"/>
    </source>
</evidence>
<reference evidence="6 7" key="1">
    <citation type="submission" date="2017-12" db="EMBL/GenBank/DDBJ databases">
        <title>The whole genome sequence of the Acidipropionibacterium virtanenii sp. nov. type strain JS278.</title>
        <authorList>
            <person name="Laine P."/>
            <person name="Deptula P."/>
            <person name="Varmanen P."/>
            <person name="Auvinen P."/>
        </authorList>
    </citation>
    <scope>NUCLEOTIDE SEQUENCE [LARGE SCALE GENOMIC DNA]</scope>
    <source>
        <strain evidence="6 7">JS278</strain>
    </source>
</reference>
<keyword evidence="3" id="KW-0328">Glycosyltransferase</keyword>
<dbReference type="Proteomes" id="UP000251995">
    <property type="component" value="Chromosome"/>
</dbReference>
<dbReference type="PANTHER" id="PTHR43179">
    <property type="entry name" value="RHAMNOSYLTRANSFERASE WBBL"/>
    <property type="match status" value="1"/>
</dbReference>
<name>A0A344UWN1_9ACTN</name>
<dbReference type="Pfam" id="PF00535">
    <property type="entry name" value="Glycos_transf_2"/>
    <property type="match status" value="1"/>
</dbReference>
<dbReference type="InterPro" id="IPR001173">
    <property type="entry name" value="Glyco_trans_2-like"/>
</dbReference>
<keyword evidence="7" id="KW-1185">Reference proteome</keyword>
<organism evidence="6 7">
    <name type="scientific">Acidipropionibacterium virtanenii</name>
    <dbReference type="NCBI Taxonomy" id="2057246"/>
    <lineage>
        <taxon>Bacteria</taxon>
        <taxon>Bacillati</taxon>
        <taxon>Actinomycetota</taxon>
        <taxon>Actinomycetes</taxon>
        <taxon>Propionibacteriales</taxon>
        <taxon>Propionibacteriaceae</taxon>
        <taxon>Acidipropionibacterium</taxon>
    </lineage>
</organism>
<dbReference type="SUPFAM" id="SSF53448">
    <property type="entry name" value="Nucleotide-diphospho-sugar transferases"/>
    <property type="match status" value="1"/>
</dbReference>